<sequence>MSSLKKSMMEEQKESREKMLEELKSSKEEIKYPQGKIEDLETAMKTLTTNAQALPKKTEDSANIRQAAKFVKDGSVTCAGKIPPLQDATGATTRDASEQMDVLPSTFFSPLPNLIQEEEVRPYRVAPASASV</sequence>
<name>A0ABP0DLR7_9PEZI</name>
<accession>A0ABP0DLR7</accession>
<proteinExistence type="predicted"/>
<dbReference type="Proteomes" id="UP001642502">
    <property type="component" value="Unassembled WGS sequence"/>
</dbReference>
<evidence type="ECO:0008006" key="4">
    <source>
        <dbReference type="Google" id="ProtNLM"/>
    </source>
</evidence>
<evidence type="ECO:0000313" key="3">
    <source>
        <dbReference type="Proteomes" id="UP001642502"/>
    </source>
</evidence>
<evidence type="ECO:0000256" key="1">
    <source>
        <dbReference type="SAM" id="MobiDB-lite"/>
    </source>
</evidence>
<organism evidence="2 3">
    <name type="scientific">Sporothrix epigloea</name>
    <dbReference type="NCBI Taxonomy" id="1892477"/>
    <lineage>
        <taxon>Eukaryota</taxon>
        <taxon>Fungi</taxon>
        <taxon>Dikarya</taxon>
        <taxon>Ascomycota</taxon>
        <taxon>Pezizomycotina</taxon>
        <taxon>Sordariomycetes</taxon>
        <taxon>Sordariomycetidae</taxon>
        <taxon>Ophiostomatales</taxon>
        <taxon>Ophiostomataceae</taxon>
        <taxon>Sporothrix</taxon>
    </lineage>
</organism>
<feature type="region of interest" description="Disordered" evidence="1">
    <location>
        <begin position="1"/>
        <end position="29"/>
    </location>
</feature>
<gene>
    <name evidence="2" type="ORF">SEPCBS119000_003418</name>
</gene>
<reference evidence="2 3" key="1">
    <citation type="submission" date="2024-01" db="EMBL/GenBank/DDBJ databases">
        <authorList>
            <person name="Allen C."/>
            <person name="Tagirdzhanova G."/>
        </authorList>
    </citation>
    <scope>NUCLEOTIDE SEQUENCE [LARGE SCALE GENOMIC DNA]</scope>
    <source>
        <strain evidence="2 3">CBS 119000</strain>
    </source>
</reference>
<keyword evidence="3" id="KW-1185">Reference proteome</keyword>
<protein>
    <recommendedName>
        <fullName evidence="4">Tubulin-specific chaperone A</fullName>
    </recommendedName>
</protein>
<dbReference type="EMBL" id="CAWUON010000044">
    <property type="protein sequence ID" value="CAK7269137.1"/>
    <property type="molecule type" value="Genomic_DNA"/>
</dbReference>
<feature type="compositionally biased region" description="Basic and acidic residues" evidence="1">
    <location>
        <begin position="7"/>
        <end position="29"/>
    </location>
</feature>
<comment type="caution">
    <text evidence="2">The sequence shown here is derived from an EMBL/GenBank/DDBJ whole genome shotgun (WGS) entry which is preliminary data.</text>
</comment>
<evidence type="ECO:0000313" key="2">
    <source>
        <dbReference type="EMBL" id="CAK7269137.1"/>
    </source>
</evidence>